<accession>A0AAX0RVC3</accession>
<dbReference type="Proteomes" id="UP000220106">
    <property type="component" value="Unassembled WGS sequence"/>
</dbReference>
<evidence type="ECO:0000313" key="2">
    <source>
        <dbReference type="Proteomes" id="UP000220106"/>
    </source>
</evidence>
<name>A0AAX0RVC3_9BACI</name>
<proteinExistence type="predicted"/>
<protein>
    <recommendedName>
        <fullName evidence="3">YtkA-like domain-containing protein</fullName>
    </recommendedName>
</protein>
<organism evidence="1 2">
    <name type="scientific">Peribacillus butanolivorans</name>
    <dbReference type="NCBI Taxonomy" id="421767"/>
    <lineage>
        <taxon>Bacteria</taxon>
        <taxon>Bacillati</taxon>
        <taxon>Bacillota</taxon>
        <taxon>Bacilli</taxon>
        <taxon>Bacillales</taxon>
        <taxon>Bacillaceae</taxon>
        <taxon>Peribacillus</taxon>
    </lineage>
</organism>
<sequence length="125" mass="14270">MIMDKEIKLEWLFWTIDDKLPLGELELKAVQDESGKSITAKGEIVKKETPIKEMPKDYTPKPVSINKSIEEDIKINFKFPVSIASTSIKFSESGIWKLQLFLNDESIGNMNVYVAKKKGTKYILS</sequence>
<dbReference type="Gene3D" id="2.60.40.3830">
    <property type="match status" value="1"/>
</dbReference>
<dbReference type="EMBL" id="NUEQ01000153">
    <property type="protein sequence ID" value="PEJ23292.1"/>
    <property type="molecule type" value="Genomic_DNA"/>
</dbReference>
<dbReference type="AlphaFoldDB" id="A0AAX0RVC3"/>
<gene>
    <name evidence="1" type="ORF">CN689_28225</name>
</gene>
<evidence type="ECO:0000313" key="1">
    <source>
        <dbReference type="EMBL" id="PEJ23292.1"/>
    </source>
</evidence>
<comment type="caution">
    <text evidence="1">The sequence shown here is derived from an EMBL/GenBank/DDBJ whole genome shotgun (WGS) entry which is preliminary data.</text>
</comment>
<evidence type="ECO:0008006" key="3">
    <source>
        <dbReference type="Google" id="ProtNLM"/>
    </source>
</evidence>
<reference evidence="1 2" key="1">
    <citation type="submission" date="2017-09" db="EMBL/GenBank/DDBJ databases">
        <title>Large-scale bioinformatics analysis of Bacillus genomes uncovers conserved roles of natural products in bacterial physiology.</title>
        <authorList>
            <consortium name="Agbiome Team Llc"/>
            <person name="Bleich R.M."/>
            <person name="Kirk G.J."/>
            <person name="Santa Maria K.C."/>
            <person name="Allen S.E."/>
            <person name="Farag S."/>
            <person name="Shank E.A."/>
            <person name="Bowers A."/>
        </authorList>
    </citation>
    <scope>NUCLEOTIDE SEQUENCE [LARGE SCALE GENOMIC DNA]</scope>
    <source>
        <strain evidence="1 2">AFS003229</strain>
    </source>
</reference>